<dbReference type="AlphaFoldDB" id="A0A0F9DP63"/>
<name>A0A0F9DP63_9ZZZZ</name>
<dbReference type="EMBL" id="LAZR01028141">
    <property type="protein sequence ID" value="KKL63514.1"/>
    <property type="molecule type" value="Genomic_DNA"/>
</dbReference>
<organism evidence="1">
    <name type="scientific">marine sediment metagenome</name>
    <dbReference type="NCBI Taxonomy" id="412755"/>
    <lineage>
        <taxon>unclassified sequences</taxon>
        <taxon>metagenomes</taxon>
        <taxon>ecological metagenomes</taxon>
    </lineage>
</organism>
<accession>A0A0F9DP63</accession>
<evidence type="ECO:0000313" key="1">
    <source>
        <dbReference type="EMBL" id="KKL63514.1"/>
    </source>
</evidence>
<sequence>AQNLLSLVEFDVVPPVTTVLLIEYYYRYVQLSREEFLSLFALGRLRSL</sequence>
<reference evidence="1" key="1">
    <citation type="journal article" date="2015" name="Nature">
        <title>Complex archaea that bridge the gap between prokaryotes and eukaryotes.</title>
        <authorList>
            <person name="Spang A."/>
            <person name="Saw J.H."/>
            <person name="Jorgensen S.L."/>
            <person name="Zaremba-Niedzwiedzka K."/>
            <person name="Martijn J."/>
            <person name="Lind A.E."/>
            <person name="van Eijk R."/>
            <person name="Schleper C."/>
            <person name="Guy L."/>
            <person name="Ettema T.J."/>
        </authorList>
    </citation>
    <scope>NUCLEOTIDE SEQUENCE</scope>
</reference>
<comment type="caution">
    <text evidence="1">The sequence shown here is derived from an EMBL/GenBank/DDBJ whole genome shotgun (WGS) entry which is preliminary data.</text>
</comment>
<protein>
    <submittedName>
        <fullName evidence="1">Uncharacterized protein</fullName>
    </submittedName>
</protein>
<gene>
    <name evidence="1" type="ORF">LCGC14_2174310</name>
</gene>
<proteinExistence type="predicted"/>
<feature type="non-terminal residue" evidence="1">
    <location>
        <position position="1"/>
    </location>
</feature>